<name>A0A1D2MLF4_ORCCI</name>
<reference evidence="2 3" key="1">
    <citation type="journal article" date="2016" name="Genome Biol. Evol.">
        <title>Gene Family Evolution Reflects Adaptation to Soil Environmental Stressors in the Genome of the Collembolan Orchesella cincta.</title>
        <authorList>
            <person name="Faddeeva-Vakhrusheva A."/>
            <person name="Derks M.F."/>
            <person name="Anvar S.Y."/>
            <person name="Agamennone V."/>
            <person name="Suring W."/>
            <person name="Smit S."/>
            <person name="van Straalen N.M."/>
            <person name="Roelofs D."/>
        </authorList>
    </citation>
    <scope>NUCLEOTIDE SEQUENCE [LARGE SCALE GENOMIC DNA]</scope>
    <source>
        <tissue evidence="2">Mixed pool</tissue>
    </source>
</reference>
<dbReference type="AlphaFoldDB" id="A0A1D2MLF4"/>
<feature type="region of interest" description="Disordered" evidence="1">
    <location>
        <begin position="216"/>
        <end position="287"/>
    </location>
</feature>
<proteinExistence type="predicted"/>
<evidence type="ECO:0000313" key="2">
    <source>
        <dbReference type="EMBL" id="ODM93742.1"/>
    </source>
</evidence>
<comment type="caution">
    <text evidence="2">The sequence shown here is derived from an EMBL/GenBank/DDBJ whole genome shotgun (WGS) entry which is preliminary data.</text>
</comment>
<evidence type="ECO:0000313" key="3">
    <source>
        <dbReference type="Proteomes" id="UP000094527"/>
    </source>
</evidence>
<sequence>MERGTPGSGKSCKGGGTVKPYHHYNYSLVLVSFVFVRKRGNQVPQRSPVRNEAPVAGFLNPINREQLERYLGIPDPVVSNSNPMSGPDVNNDIISQTMGLFAQQNQQWLTFMKEVVTRQHEFCTAQMHFQQQQLNIIMAQQQQKPQRCRVSGPFVPNTVAVGGRGPGGQSSVNQGVAGTCSVNHGAIGTSSVNQGTYSVNHGAIGPASVNQGVAGTSSVNQGAAGTSSGNQGAAGTSSVNQGAAGTSSVNQGAAGTSSVNQGAAAEASQPNGTQKQRGITDGNHRQNEPVAARSIANAKAAMINQMILMKRRRMAQLALAGIPKRRTPYQASRQKVPVPRREVEVVETVQSRIPDIPVIPPTVAVKQEPIDLSSSSDEVEDSTDEDDDMDYPLFIKKVKQV</sequence>
<organism evidence="2 3">
    <name type="scientific">Orchesella cincta</name>
    <name type="common">Springtail</name>
    <name type="synonym">Podura cincta</name>
    <dbReference type="NCBI Taxonomy" id="48709"/>
    <lineage>
        <taxon>Eukaryota</taxon>
        <taxon>Metazoa</taxon>
        <taxon>Ecdysozoa</taxon>
        <taxon>Arthropoda</taxon>
        <taxon>Hexapoda</taxon>
        <taxon>Collembola</taxon>
        <taxon>Entomobryomorpha</taxon>
        <taxon>Entomobryoidea</taxon>
        <taxon>Orchesellidae</taxon>
        <taxon>Orchesellinae</taxon>
        <taxon>Orchesella</taxon>
    </lineage>
</organism>
<protein>
    <submittedName>
        <fullName evidence="2">Ribosome-binding protein 1</fullName>
    </submittedName>
</protein>
<dbReference type="Proteomes" id="UP000094527">
    <property type="component" value="Unassembled WGS sequence"/>
</dbReference>
<feature type="region of interest" description="Disordered" evidence="1">
    <location>
        <begin position="367"/>
        <end position="390"/>
    </location>
</feature>
<keyword evidence="3" id="KW-1185">Reference proteome</keyword>
<gene>
    <name evidence="2" type="ORF">Ocin01_12946</name>
</gene>
<dbReference type="EMBL" id="LJIJ01000926">
    <property type="protein sequence ID" value="ODM93742.1"/>
    <property type="molecule type" value="Genomic_DNA"/>
</dbReference>
<accession>A0A1D2MLF4</accession>
<feature type="compositionally biased region" description="Polar residues" evidence="1">
    <location>
        <begin position="216"/>
        <end position="261"/>
    </location>
</feature>
<feature type="compositionally biased region" description="Polar residues" evidence="1">
    <location>
        <begin position="268"/>
        <end position="277"/>
    </location>
</feature>
<evidence type="ECO:0000256" key="1">
    <source>
        <dbReference type="SAM" id="MobiDB-lite"/>
    </source>
</evidence>
<feature type="compositionally biased region" description="Acidic residues" evidence="1">
    <location>
        <begin position="377"/>
        <end position="390"/>
    </location>
</feature>